<dbReference type="InterPro" id="IPR032584">
    <property type="entry name" value="DUF4913"/>
</dbReference>
<evidence type="ECO:0008006" key="4">
    <source>
        <dbReference type="Google" id="ProtNLM"/>
    </source>
</evidence>
<dbReference type="Proteomes" id="UP000003994">
    <property type="component" value="Unassembled WGS sequence"/>
</dbReference>
<sequence>MAAPASARTPDVVGMSNEEQTPDLYYPTLDEFVRDFLVRIYERALPKGRMTWCPQWWKHDEAVYRLQALWHAWEHMRVNAGPVASAQWLVSYADPIMTVLLDNDGPFKGCSVEGGHRDMRPHPDGELPCEPADPDIFKPRE</sequence>
<dbReference type="Pfam" id="PF16259">
    <property type="entry name" value="DUF4913"/>
    <property type="match status" value="1"/>
</dbReference>
<evidence type="ECO:0000313" key="3">
    <source>
        <dbReference type="Proteomes" id="UP000003994"/>
    </source>
</evidence>
<feature type="region of interest" description="Disordered" evidence="1">
    <location>
        <begin position="112"/>
        <end position="141"/>
    </location>
</feature>
<name>K0YVS1_9ACTO</name>
<accession>K0YVS1</accession>
<comment type="caution">
    <text evidence="2">The sequence shown here is derived from an EMBL/GenBank/DDBJ whole genome shotgun (WGS) entry which is preliminary data.</text>
</comment>
<proteinExistence type="predicted"/>
<dbReference type="AlphaFoldDB" id="K0YVS1"/>
<feature type="compositionally biased region" description="Basic and acidic residues" evidence="1">
    <location>
        <begin position="114"/>
        <end position="125"/>
    </location>
</feature>
<dbReference type="HOGENOM" id="CLU_142117_1_0_11"/>
<organism evidence="2 3">
    <name type="scientific">Schaalia turicensis ACS-279-V-Col4</name>
    <dbReference type="NCBI Taxonomy" id="883077"/>
    <lineage>
        <taxon>Bacteria</taxon>
        <taxon>Bacillati</taxon>
        <taxon>Actinomycetota</taxon>
        <taxon>Actinomycetes</taxon>
        <taxon>Actinomycetales</taxon>
        <taxon>Actinomycetaceae</taxon>
        <taxon>Schaalia</taxon>
    </lineage>
</organism>
<reference evidence="2 3" key="1">
    <citation type="submission" date="2012-07" db="EMBL/GenBank/DDBJ databases">
        <title>The Genome Sequence of Actinomyces turicensis ACS-279-V-COL4.</title>
        <authorList>
            <consortium name="The Broad Institute Genome Sequencing Platform"/>
            <person name="Earl A."/>
            <person name="Ward D."/>
            <person name="Feldgarden M."/>
            <person name="Gevers D."/>
            <person name="Saerens B."/>
            <person name="Vaneechoutte M."/>
            <person name="Walker B."/>
            <person name="Young S.K."/>
            <person name="Zeng Q."/>
            <person name="Gargeya S."/>
            <person name="Fitzgerald M."/>
            <person name="Haas B."/>
            <person name="Abouelleil A."/>
            <person name="Alvarado L."/>
            <person name="Arachchi H.M."/>
            <person name="Berlin A."/>
            <person name="Chapman S.B."/>
            <person name="Goldberg J."/>
            <person name="Griggs A."/>
            <person name="Gujja S."/>
            <person name="Hansen M."/>
            <person name="Howarth C."/>
            <person name="Imamovic A."/>
            <person name="Larimer J."/>
            <person name="McCowen C."/>
            <person name="Montmayeur A."/>
            <person name="Murphy C."/>
            <person name="Neiman D."/>
            <person name="Pearson M."/>
            <person name="Priest M."/>
            <person name="Roberts A."/>
            <person name="Saif S."/>
            <person name="Shea T."/>
            <person name="Sisk P."/>
            <person name="Sykes S."/>
            <person name="Wortman J."/>
            <person name="Nusbaum C."/>
            <person name="Birren B."/>
        </authorList>
    </citation>
    <scope>NUCLEOTIDE SEQUENCE [LARGE SCALE GENOMIC DNA]</scope>
    <source>
        <strain evidence="2 3">ACS-279-V-Col4</strain>
    </source>
</reference>
<protein>
    <recommendedName>
        <fullName evidence="4">DUF4913 domain-containing protein</fullName>
    </recommendedName>
</protein>
<dbReference type="EMBL" id="AGWQ01000003">
    <property type="protein sequence ID" value="EJZ87648.1"/>
    <property type="molecule type" value="Genomic_DNA"/>
</dbReference>
<keyword evidence="3" id="KW-1185">Reference proteome</keyword>
<dbReference type="STRING" id="883077.HMPREF9241_00276"/>
<evidence type="ECO:0000313" key="2">
    <source>
        <dbReference type="EMBL" id="EJZ87648.1"/>
    </source>
</evidence>
<dbReference type="eggNOG" id="ENOG5032YIM">
    <property type="taxonomic scope" value="Bacteria"/>
</dbReference>
<evidence type="ECO:0000256" key="1">
    <source>
        <dbReference type="SAM" id="MobiDB-lite"/>
    </source>
</evidence>
<gene>
    <name evidence="2" type="ORF">HMPREF9241_00276</name>
</gene>